<dbReference type="AlphaFoldDB" id="A0A853AAN3"/>
<evidence type="ECO:0000313" key="1">
    <source>
        <dbReference type="EMBL" id="NYI07681.1"/>
    </source>
</evidence>
<accession>A0A853AAN3</accession>
<protein>
    <submittedName>
        <fullName evidence="1">Uncharacterized protein</fullName>
    </submittedName>
</protein>
<gene>
    <name evidence="1" type="ORF">FHU37_004710</name>
</gene>
<comment type="caution">
    <text evidence="1">The sequence shown here is derived from an EMBL/GenBank/DDBJ whole genome shotgun (WGS) entry which is preliminary data.</text>
</comment>
<dbReference type="EMBL" id="JACBZD010000002">
    <property type="protein sequence ID" value="NYI07681.1"/>
    <property type="molecule type" value="Genomic_DNA"/>
</dbReference>
<organism evidence="1 2">
    <name type="scientific">Allostreptomyces psammosilenae</name>
    <dbReference type="NCBI Taxonomy" id="1892865"/>
    <lineage>
        <taxon>Bacteria</taxon>
        <taxon>Bacillati</taxon>
        <taxon>Actinomycetota</taxon>
        <taxon>Actinomycetes</taxon>
        <taxon>Kitasatosporales</taxon>
        <taxon>Streptomycetaceae</taxon>
        <taxon>Allostreptomyces</taxon>
    </lineage>
</organism>
<evidence type="ECO:0000313" key="2">
    <source>
        <dbReference type="Proteomes" id="UP000567795"/>
    </source>
</evidence>
<proteinExistence type="predicted"/>
<dbReference type="Proteomes" id="UP000567795">
    <property type="component" value="Unassembled WGS sequence"/>
</dbReference>
<sequence length="80" mass="8650">MSAQTHLTAALATQTAAELNELTDNSSGDVTAAVAARRIRHQLLADDLRRHEEEHGAFTEEELAQAHARIFGPRPPGTHA</sequence>
<keyword evidence="2" id="KW-1185">Reference proteome</keyword>
<dbReference type="RefSeq" id="WP_179816648.1">
    <property type="nucleotide sequence ID" value="NZ_JACBZD010000002.1"/>
</dbReference>
<name>A0A853AAN3_9ACTN</name>
<reference evidence="1 2" key="1">
    <citation type="submission" date="2020-07" db="EMBL/GenBank/DDBJ databases">
        <title>Sequencing the genomes of 1000 actinobacteria strains.</title>
        <authorList>
            <person name="Klenk H.-P."/>
        </authorList>
    </citation>
    <scope>NUCLEOTIDE SEQUENCE [LARGE SCALE GENOMIC DNA]</scope>
    <source>
        <strain evidence="1 2">DSM 42178</strain>
    </source>
</reference>